<dbReference type="InterPro" id="IPR055900">
    <property type="entry name" value="DUF7477"/>
</dbReference>
<dbReference type="GO" id="GO:0005524">
    <property type="term" value="F:ATP binding"/>
    <property type="evidence" value="ECO:0007669"/>
    <property type="project" value="UniProtKB-UniRule"/>
</dbReference>
<dbReference type="SUPFAM" id="SSF56112">
    <property type="entry name" value="Protein kinase-like (PK-like)"/>
    <property type="match status" value="1"/>
</dbReference>
<dbReference type="PANTHER" id="PTHR11909">
    <property type="entry name" value="CASEIN KINASE-RELATED"/>
    <property type="match status" value="1"/>
</dbReference>
<dbReference type="InterPro" id="IPR040976">
    <property type="entry name" value="Pkinase_fungal"/>
</dbReference>
<dbReference type="Pfam" id="PF24289">
    <property type="entry name" value="DUF7477"/>
    <property type="match status" value="2"/>
</dbReference>
<dbReference type="CDD" id="cd14016">
    <property type="entry name" value="STKc_CK1"/>
    <property type="match status" value="1"/>
</dbReference>
<feature type="compositionally biased region" description="Basic and acidic residues" evidence="8">
    <location>
        <begin position="76"/>
        <end position="102"/>
    </location>
</feature>
<evidence type="ECO:0000256" key="7">
    <source>
        <dbReference type="PROSITE-ProRule" id="PRU10141"/>
    </source>
</evidence>
<evidence type="ECO:0000259" key="9">
    <source>
        <dbReference type="PROSITE" id="PS50011"/>
    </source>
</evidence>
<dbReference type="PROSITE" id="PS50011">
    <property type="entry name" value="PROTEIN_KINASE_DOM"/>
    <property type="match status" value="1"/>
</dbReference>
<evidence type="ECO:0000256" key="5">
    <source>
        <dbReference type="ARBA" id="ARBA00022777"/>
    </source>
</evidence>
<evidence type="ECO:0000256" key="8">
    <source>
        <dbReference type="SAM" id="MobiDB-lite"/>
    </source>
</evidence>
<evidence type="ECO:0000256" key="2">
    <source>
        <dbReference type="ARBA" id="ARBA00012513"/>
    </source>
</evidence>
<dbReference type="InterPro" id="IPR008271">
    <property type="entry name" value="Ser/Thr_kinase_AS"/>
</dbReference>
<dbReference type="AlphaFoldDB" id="A0ABC8TU09"/>
<organism evidence="10 11">
    <name type="scientific">Ilex paraguariensis</name>
    <name type="common">yerba mate</name>
    <dbReference type="NCBI Taxonomy" id="185542"/>
    <lineage>
        <taxon>Eukaryota</taxon>
        <taxon>Viridiplantae</taxon>
        <taxon>Streptophyta</taxon>
        <taxon>Embryophyta</taxon>
        <taxon>Tracheophyta</taxon>
        <taxon>Spermatophyta</taxon>
        <taxon>Magnoliopsida</taxon>
        <taxon>eudicotyledons</taxon>
        <taxon>Gunneridae</taxon>
        <taxon>Pentapetalae</taxon>
        <taxon>asterids</taxon>
        <taxon>campanulids</taxon>
        <taxon>Aquifoliales</taxon>
        <taxon>Aquifoliaceae</taxon>
        <taxon>Ilex</taxon>
    </lineage>
</organism>
<evidence type="ECO:0000256" key="6">
    <source>
        <dbReference type="ARBA" id="ARBA00022840"/>
    </source>
</evidence>
<evidence type="ECO:0000256" key="4">
    <source>
        <dbReference type="ARBA" id="ARBA00022741"/>
    </source>
</evidence>
<dbReference type="GO" id="GO:0004674">
    <property type="term" value="F:protein serine/threonine kinase activity"/>
    <property type="evidence" value="ECO:0007669"/>
    <property type="project" value="UniProtKB-EC"/>
</dbReference>
<dbReference type="Pfam" id="PF17667">
    <property type="entry name" value="Pkinase_fungal"/>
    <property type="match status" value="1"/>
</dbReference>
<feature type="binding site" evidence="7">
    <location>
        <position position="176"/>
    </location>
    <ligand>
        <name>ATP</name>
        <dbReference type="ChEBI" id="CHEBI:30616"/>
    </ligand>
</feature>
<name>A0ABC8TU09_9AQUA</name>
<keyword evidence="5" id="KW-0418">Kinase</keyword>
<dbReference type="PROSITE" id="PS00107">
    <property type="entry name" value="PROTEIN_KINASE_ATP"/>
    <property type="match status" value="1"/>
</dbReference>
<keyword evidence="6 7" id="KW-0067">ATP-binding</keyword>
<dbReference type="Proteomes" id="UP001642360">
    <property type="component" value="Unassembled WGS sequence"/>
</dbReference>
<keyword evidence="11" id="KW-1185">Reference proteome</keyword>
<dbReference type="SMART" id="SM00220">
    <property type="entry name" value="S_TKc"/>
    <property type="match status" value="1"/>
</dbReference>
<dbReference type="InterPro" id="IPR011009">
    <property type="entry name" value="Kinase-like_dom_sf"/>
</dbReference>
<feature type="domain" description="Protein kinase" evidence="9">
    <location>
        <begin position="138"/>
        <end position="406"/>
    </location>
</feature>
<dbReference type="EC" id="2.7.11.1" evidence="2"/>
<keyword evidence="4 7" id="KW-0547">Nucleotide-binding</keyword>
<dbReference type="Gene3D" id="1.10.510.10">
    <property type="entry name" value="Transferase(Phosphotransferase) domain 1"/>
    <property type="match status" value="1"/>
</dbReference>
<comment type="caution">
    <text evidence="10">The sequence shown here is derived from an EMBL/GenBank/DDBJ whole genome shotgun (WGS) entry which is preliminary data.</text>
</comment>
<feature type="region of interest" description="Disordered" evidence="8">
    <location>
        <begin position="1"/>
        <end position="131"/>
    </location>
</feature>
<accession>A0ABC8TU09</accession>
<comment type="similarity">
    <text evidence="1">Belongs to the protein kinase superfamily. CK1 Ser/Thr protein kinase family. Casein kinase I subfamily.</text>
</comment>
<feature type="compositionally biased region" description="Basic residues" evidence="8">
    <location>
        <begin position="66"/>
        <end position="75"/>
    </location>
</feature>
<dbReference type="InterPro" id="IPR050235">
    <property type="entry name" value="CK1_Ser-Thr_kinase"/>
</dbReference>
<evidence type="ECO:0000313" key="10">
    <source>
        <dbReference type="EMBL" id="CAK9172911.1"/>
    </source>
</evidence>
<dbReference type="InterPro" id="IPR017441">
    <property type="entry name" value="Protein_kinase_ATP_BS"/>
</dbReference>
<dbReference type="EMBL" id="CAUOFW020006102">
    <property type="protein sequence ID" value="CAK9172911.1"/>
    <property type="molecule type" value="Genomic_DNA"/>
</dbReference>
<dbReference type="InterPro" id="IPR000719">
    <property type="entry name" value="Prot_kinase_dom"/>
</dbReference>
<keyword evidence="3" id="KW-0808">Transferase</keyword>
<protein>
    <recommendedName>
        <fullName evidence="2">non-specific serine/threonine protein kinase</fullName>
        <ecNumber evidence="2">2.7.11.1</ecNumber>
    </recommendedName>
</protein>
<gene>
    <name evidence="10" type="ORF">ILEXP_LOCUS42603</name>
</gene>
<feature type="compositionally biased region" description="Basic and acidic residues" evidence="8">
    <location>
        <begin position="49"/>
        <end position="65"/>
    </location>
</feature>
<evidence type="ECO:0000256" key="1">
    <source>
        <dbReference type="ARBA" id="ARBA00005926"/>
    </source>
</evidence>
<evidence type="ECO:0000256" key="3">
    <source>
        <dbReference type="ARBA" id="ARBA00022679"/>
    </source>
</evidence>
<sequence length="713" mass="79794">MRELRSGVRKHRAPVEPPLQQCRRQNQPAKKLKQSEHLVGNYIKTRAAKAKEKGKEATEEAEALKPRRQATKRKGKEVVVAEEKEGSGEKKGDSFKKEKMGDESGGLSANNNKGTGQEEEGNTAPFPERVQVGGSPVYKIDRKLGKGGFGQVFVGRRVSGGNERTTGPGAMEVALKFEHRNSKGCNYGPPYEWQVYNTLGGSHGVPKVHYKGKQGDYYVMVMDILGPSLWDVWNSSGQSRTIVDVSYVHGDVKPENFLLGQPSTAQEKKLFLVDLGLATKWRDSGNGQHVEYDQRPDMFRGTVRYASAHAHLGRTASRRDDLESLAYTLIFLHRGRLPWQGYQGDNKSFLVCKKKMATSPEMLCCFCPAPLKQFLEIVVNMKFDEEPNYMKLISLFEGLIGPNPAVRPINTDGAQKIIYQVGQKRGRLNLEDEDDGQPKKKDGTARGFNGSSYGQISLYDNSIQGVILDQNESMVRYHYNVADARLGQHVERGNADGLLISCVASCSNLWALIMDAGTGFTSQVYELSPFFLHKEWIMEQWEKNYYISSIAGANNGSSLVVMSKGLKCDIFWCIPFNTKSFLFWGKSVSTLITVGTQYSQQSYKVSDSFPFKWINKKWREGFHVTSMATAGSRWGVVMSRNAGFSDQVVELDFLYPSEGIHKRWDNGYRITSTAATGDQAALILSVPRRKLTDETQETLRTSQFPSTHVKVNT</sequence>
<evidence type="ECO:0000313" key="11">
    <source>
        <dbReference type="Proteomes" id="UP001642360"/>
    </source>
</evidence>
<reference evidence="10 11" key="1">
    <citation type="submission" date="2024-02" db="EMBL/GenBank/DDBJ databases">
        <authorList>
            <person name="Vignale AGUSTIN F."/>
            <person name="Sosa J E."/>
            <person name="Modenutti C."/>
        </authorList>
    </citation>
    <scope>NUCLEOTIDE SEQUENCE [LARGE SCALE GENOMIC DNA]</scope>
</reference>
<proteinExistence type="inferred from homology"/>
<feature type="region of interest" description="Disordered" evidence="8">
    <location>
        <begin position="429"/>
        <end position="448"/>
    </location>
</feature>
<dbReference type="PROSITE" id="PS00108">
    <property type="entry name" value="PROTEIN_KINASE_ST"/>
    <property type="match status" value="1"/>
</dbReference>